<evidence type="ECO:0000313" key="3">
    <source>
        <dbReference type="Proteomes" id="UP001595789"/>
    </source>
</evidence>
<reference evidence="3" key="1">
    <citation type="journal article" date="2019" name="Int. J. Syst. Evol. Microbiol.">
        <title>The Global Catalogue of Microorganisms (GCM) 10K type strain sequencing project: providing services to taxonomists for standard genome sequencing and annotation.</title>
        <authorList>
            <consortium name="The Broad Institute Genomics Platform"/>
            <consortium name="The Broad Institute Genome Sequencing Center for Infectious Disease"/>
            <person name="Wu L."/>
            <person name="Ma J."/>
        </authorList>
    </citation>
    <scope>NUCLEOTIDE SEQUENCE [LARGE SCALE GENOMIC DNA]</scope>
    <source>
        <strain evidence="3">CCM 8691</strain>
    </source>
</reference>
<dbReference type="PANTHER" id="PTHR43471:SF1">
    <property type="entry name" value="ABC TRANSPORTER PERMEASE PROTEIN NOSY-RELATED"/>
    <property type="match status" value="1"/>
</dbReference>
<dbReference type="Proteomes" id="UP001595789">
    <property type="component" value="Unassembled WGS sequence"/>
</dbReference>
<dbReference type="InterPro" id="IPR021913">
    <property type="entry name" value="DUF3526"/>
</dbReference>
<feature type="transmembrane region" description="Helical" evidence="1">
    <location>
        <begin position="144"/>
        <end position="166"/>
    </location>
</feature>
<keyword evidence="1" id="KW-0472">Membrane</keyword>
<feature type="transmembrane region" description="Helical" evidence="1">
    <location>
        <begin position="18"/>
        <end position="36"/>
    </location>
</feature>
<keyword evidence="3" id="KW-1185">Reference proteome</keyword>
<comment type="caution">
    <text evidence="2">The sequence shown here is derived from an EMBL/GenBank/DDBJ whole genome shotgun (WGS) entry which is preliminary data.</text>
</comment>
<feature type="transmembrane region" description="Helical" evidence="1">
    <location>
        <begin position="227"/>
        <end position="249"/>
    </location>
</feature>
<keyword evidence="1" id="KW-0812">Transmembrane</keyword>
<accession>A0ABV8PEC2</accession>
<proteinExistence type="predicted"/>
<organism evidence="2 3">
    <name type="scientific">Pedobacter lithocola</name>
    <dbReference type="NCBI Taxonomy" id="1908239"/>
    <lineage>
        <taxon>Bacteria</taxon>
        <taxon>Pseudomonadati</taxon>
        <taxon>Bacteroidota</taxon>
        <taxon>Sphingobacteriia</taxon>
        <taxon>Sphingobacteriales</taxon>
        <taxon>Sphingobacteriaceae</taxon>
        <taxon>Pedobacter</taxon>
    </lineage>
</organism>
<feature type="transmembrane region" description="Helical" evidence="1">
    <location>
        <begin position="255"/>
        <end position="277"/>
    </location>
</feature>
<sequence>MLIHTVFTFEWKKVKMSSAFWIANALLFSIALIALINGRNIIRQQKDTIDKTIVKEKKVFDGIINQMHYPDTSSADKKWDYSKLTDPSWSLISPNKRWTTFWEPSASSFMAIGNRDVYPYYHEMEPFSFYMRFFKNEISSPFKLLFGNLDLAFVIIFLFPLFMIAFKFNIRSEEVESGTFALLDSTSSASKIINLKILFYLLSTLILLNGILLISVAYFDDLSLSQWLSYSVTANLYIIVWFLIIFLVVQLKKSSVQTAILLSTLWIFLSIGLPAIINSVANSKYPVSTEVFSKYIRRVQLNPEPILLKNRLSAFTKLYPQYKNTDTSDHLLFNKAYAVSGELSDREADVVLKSYLEQVAQRENFIRKWNFLNPVTQCQQSFTKTTQTDLTAFTEYLKSVRAFVQLIKEDLTNKYFTNQKMTVDDFNNRLSFKEYLSIKSTAKK</sequence>
<name>A0ABV8PEC2_9SPHI</name>
<keyword evidence="1" id="KW-1133">Transmembrane helix</keyword>
<gene>
    <name evidence="2" type="ORF">ACFOWA_19530</name>
</gene>
<protein>
    <submittedName>
        <fullName evidence="2">DUF3526 domain-containing protein</fullName>
    </submittedName>
</protein>
<dbReference type="PANTHER" id="PTHR43471">
    <property type="entry name" value="ABC TRANSPORTER PERMEASE"/>
    <property type="match status" value="1"/>
</dbReference>
<evidence type="ECO:0000256" key="1">
    <source>
        <dbReference type="SAM" id="Phobius"/>
    </source>
</evidence>
<dbReference type="Pfam" id="PF12040">
    <property type="entry name" value="DUF3526"/>
    <property type="match status" value="1"/>
</dbReference>
<feature type="transmembrane region" description="Helical" evidence="1">
    <location>
        <begin position="197"/>
        <end position="220"/>
    </location>
</feature>
<dbReference type="EMBL" id="JBHSBW010000016">
    <property type="protein sequence ID" value="MFC4213393.1"/>
    <property type="molecule type" value="Genomic_DNA"/>
</dbReference>
<evidence type="ECO:0000313" key="2">
    <source>
        <dbReference type="EMBL" id="MFC4213393.1"/>
    </source>
</evidence>
<dbReference type="RefSeq" id="WP_378988557.1">
    <property type="nucleotide sequence ID" value="NZ_JBHSBW010000016.1"/>
</dbReference>